<evidence type="ECO:0000313" key="2">
    <source>
        <dbReference type="Proteomes" id="UP000474104"/>
    </source>
</evidence>
<dbReference type="EMBL" id="VIRB01000065">
    <property type="protein sequence ID" value="NDO69211.1"/>
    <property type="molecule type" value="Genomic_DNA"/>
</dbReference>
<sequence>MDYIREIAEALSENHAALMIGAGFSKNAEKISVTDKKFLNWNELSDVFYETIYGKSKEPGKEYNSPLRLAQEVEMTVGRPKLERIIKEAVPDMEYAPSKLYVKLMEMPWKDIFTTNYDTLLERTADEIIKRRYNVVICQEDLVNSNDAPRILKLHGSFPSYRPFIITEEDYRTYPVKFAAMVNTVQQALLENVFCMMGFSCEDPNFINWVGWIHDNLGKSSSHKMYMISVSHVAEAKRKLLFERNIIVVDLQELWPDKSINDRLDLFLEGLRSGVEEKQRKVNWFNFGQFQIKFNDEFTKKTNIMKNLNDLYPGWIFLPWKMKNKVNYILRELEYISGFEKIEFKEQINYMYEYVKLLDISGRPIVFPDVERFWNILEKNRCYDLDENLRDELVYKVQEIYLHLLRAYRELAEWETYDICRERINIKYLTYDKRQFLYACDWWSIFFRFQPISLIDILDEWNLAKGDVYWPLIKASMYALLGEISKADIILADTLVLVRKQLVKDSRSEYLSSIEESIVSLINFIRQGEQKKDLEECINEEEISWWNENEKYCLYLDAEENERKSLETKDNFDLTSTYTRHIGKDNSGIFYALEYLRFLEQTGHPFRLQNVTNIKGLHGTVKRLSSYYPHWCLIQILIAQDKKHIDLMFGRTQLSCLSQREIDSLTKEYLHIFRSVMKNVKPENYFIAKSIYEHAAVVLPEIIARFCYKCSSGMLNEIFSVMYDLCMSNVRANFKGIDKIFKGLLESVSAEEQEKYFNKILELPIEMDRFSQYYDPVTYLSKPKEKYMLDSEIYNKMIFRIRQAIDTGNDEKRNSAINRLVVLTQIVILDEMDEEYLYSILEKECTIETKSLLYILNKEKYKKKAGEIFNDTMKRMKEDARTDIFAASSRIYKDLIGILKYIDISGINLEETFDIMGELVQTNIPWVQNEQPEAKERIRQSFLIAVGLLVKKISNNIISTQEKEKISKYFTELKKLFENTAAIGMIESCFIKDENTKINDIQKNIWIYDEQMICFLEDYFNVLHENHIRLKENEKIMLLANISFKISVYRIISSGISSIISSLKLCFSLLKNEVSSEFELQILIANLPKLQKETAIIKTDSEQEALYKLKCRILACRIARELYIMGIREDNIEQWKKLSESENEFVEIRNIVFDTYSLISR</sequence>
<dbReference type="Proteomes" id="UP000474104">
    <property type="component" value="Unassembled WGS sequence"/>
</dbReference>
<proteinExistence type="predicted"/>
<evidence type="ECO:0000313" key="1">
    <source>
        <dbReference type="EMBL" id="NDO69211.1"/>
    </source>
</evidence>
<gene>
    <name evidence="1" type="ORF">FMM80_11160</name>
</gene>
<dbReference type="OrthoDB" id="78172at2"/>
<dbReference type="AlphaFoldDB" id="A0A9X5C7N5"/>
<dbReference type="SUPFAM" id="SSF52467">
    <property type="entry name" value="DHS-like NAD/FAD-binding domain"/>
    <property type="match status" value="1"/>
</dbReference>
<dbReference type="InterPro" id="IPR029035">
    <property type="entry name" value="DHS-like_NAD/FAD-binding_dom"/>
</dbReference>
<comment type="caution">
    <text evidence="1">The sequence shown here is derived from an EMBL/GenBank/DDBJ whole genome shotgun (WGS) entry which is preliminary data.</text>
</comment>
<accession>A0A9X5C7N5</accession>
<protein>
    <submittedName>
        <fullName evidence="1">SIR2 family protein</fullName>
    </submittedName>
</protein>
<dbReference type="RefSeq" id="WP_004073594.1">
    <property type="nucleotide sequence ID" value="NZ_VIRB01000065.1"/>
</dbReference>
<reference evidence="1 2" key="1">
    <citation type="submission" date="2019-07" db="EMBL/GenBank/DDBJ databases">
        <title>Draft genome sequences of 15 bacterial species constituting the stable defined intestinal microbiota of the GM15 gnotobiotic mouse model.</title>
        <authorList>
            <person name="Elie C."/>
            <person name="Mathieu A."/>
            <person name="Saliou A."/>
            <person name="Darnaud M."/>
            <person name="Leulier F."/>
            <person name="Tamellini A."/>
        </authorList>
    </citation>
    <scope>NUCLEOTIDE SEQUENCE [LARGE SCALE GENOMIC DNA]</scope>
    <source>
        <strain evidence="2">ASF 502</strain>
    </source>
</reference>
<organism evidence="1 2">
    <name type="scientific">Schaedlerella arabinosiphila</name>
    <dbReference type="NCBI Taxonomy" id="2044587"/>
    <lineage>
        <taxon>Bacteria</taxon>
        <taxon>Bacillati</taxon>
        <taxon>Bacillota</taxon>
        <taxon>Clostridia</taxon>
        <taxon>Lachnospirales</taxon>
        <taxon>Lachnospiraceae</taxon>
        <taxon>Schaedlerella</taxon>
    </lineage>
</organism>
<dbReference type="Pfam" id="PF13289">
    <property type="entry name" value="SIR2_2"/>
    <property type="match status" value="1"/>
</dbReference>
<name>A0A9X5C7N5_9FIRM</name>